<keyword evidence="2" id="KW-1185">Reference proteome</keyword>
<reference evidence="1 2" key="1">
    <citation type="journal article" date="2022" name="New Phytol.">
        <title>Ecological generalism drives hyperdiversity of secondary metabolite gene clusters in xylarialean endophytes.</title>
        <authorList>
            <person name="Franco M.E.E."/>
            <person name="Wisecaver J.H."/>
            <person name="Arnold A.E."/>
            <person name="Ju Y.M."/>
            <person name="Slot J.C."/>
            <person name="Ahrendt S."/>
            <person name="Moore L.P."/>
            <person name="Eastman K.E."/>
            <person name="Scott K."/>
            <person name="Konkel Z."/>
            <person name="Mondo S.J."/>
            <person name="Kuo A."/>
            <person name="Hayes R.D."/>
            <person name="Haridas S."/>
            <person name="Andreopoulos B."/>
            <person name="Riley R."/>
            <person name="LaButti K."/>
            <person name="Pangilinan J."/>
            <person name="Lipzen A."/>
            <person name="Amirebrahimi M."/>
            <person name="Yan J."/>
            <person name="Adam C."/>
            <person name="Keymanesh K."/>
            <person name="Ng V."/>
            <person name="Louie K."/>
            <person name="Northen T."/>
            <person name="Drula E."/>
            <person name="Henrissat B."/>
            <person name="Hsieh H.M."/>
            <person name="Youens-Clark K."/>
            <person name="Lutzoni F."/>
            <person name="Miadlikowska J."/>
            <person name="Eastwood D.C."/>
            <person name="Hamelin R.C."/>
            <person name="Grigoriev I.V."/>
            <person name="U'Ren J.M."/>
        </authorList>
    </citation>
    <scope>NUCLEOTIDE SEQUENCE [LARGE SCALE GENOMIC DNA]</scope>
    <source>
        <strain evidence="1 2">ER1909</strain>
    </source>
</reference>
<proteinExistence type="predicted"/>
<protein>
    <submittedName>
        <fullName evidence="1">Uncharacterized protein</fullName>
    </submittedName>
</protein>
<organism evidence="1 2">
    <name type="scientific">Hypoxylon rubiginosum</name>
    <dbReference type="NCBI Taxonomy" id="110542"/>
    <lineage>
        <taxon>Eukaryota</taxon>
        <taxon>Fungi</taxon>
        <taxon>Dikarya</taxon>
        <taxon>Ascomycota</taxon>
        <taxon>Pezizomycotina</taxon>
        <taxon>Sordariomycetes</taxon>
        <taxon>Xylariomycetidae</taxon>
        <taxon>Xylariales</taxon>
        <taxon>Hypoxylaceae</taxon>
        <taxon>Hypoxylon</taxon>
    </lineage>
</organism>
<dbReference type="EMBL" id="MU394360">
    <property type="protein sequence ID" value="KAI6082941.1"/>
    <property type="molecule type" value="Genomic_DNA"/>
</dbReference>
<comment type="caution">
    <text evidence="1">The sequence shown here is derived from an EMBL/GenBank/DDBJ whole genome shotgun (WGS) entry which is preliminary data.</text>
</comment>
<evidence type="ECO:0000313" key="1">
    <source>
        <dbReference type="EMBL" id="KAI6082941.1"/>
    </source>
</evidence>
<sequence length="93" mass="10901">MLFSFPLHAAAVVPNMFFRSRVNKPEPPKQVQSTIEFKYHDGERIIRGLDNVLGKGKYRLKCRNDRWIVLAERELNDEEKSKLESDSHVHYSS</sequence>
<evidence type="ECO:0000313" key="2">
    <source>
        <dbReference type="Proteomes" id="UP001497680"/>
    </source>
</evidence>
<gene>
    <name evidence="1" type="ORF">F4821DRAFT_245832</name>
</gene>
<accession>A0ACC0CRD6</accession>
<dbReference type="Proteomes" id="UP001497680">
    <property type="component" value="Unassembled WGS sequence"/>
</dbReference>
<name>A0ACC0CRD6_9PEZI</name>